<evidence type="ECO:0000313" key="3">
    <source>
        <dbReference type="Proteomes" id="UP000000346"/>
    </source>
</evidence>
<evidence type="ECO:0000313" key="2">
    <source>
        <dbReference type="EMBL" id="ADL19320.1"/>
    </source>
</evidence>
<dbReference type="InterPro" id="IPR012340">
    <property type="entry name" value="NA-bd_OB-fold"/>
</dbReference>
<dbReference type="Pfam" id="PF16992">
    <property type="entry name" value="RNA_pol_RpbG"/>
    <property type="match status" value="1"/>
</dbReference>
<dbReference type="InterPro" id="IPR031555">
    <property type="entry name" value="RNA_pol_Rpo8"/>
</dbReference>
<evidence type="ECO:0000256" key="1">
    <source>
        <dbReference type="HAMAP-Rule" id="MF_00866"/>
    </source>
</evidence>
<dbReference type="Gene3D" id="2.40.50.140">
    <property type="entry name" value="Nucleic acid-binding proteins"/>
    <property type="match status" value="1"/>
</dbReference>
<dbReference type="InParanoid" id="D9Q1Y2"/>
<dbReference type="HOGENOM" id="CLU_2140063_0_0_2"/>
<accession>D9Q1Y2</accession>
<dbReference type="EC" id="2.7.7.6" evidence="1"/>
<dbReference type="GO" id="GO:0006351">
    <property type="term" value="P:DNA-templated transcription"/>
    <property type="evidence" value="ECO:0007669"/>
    <property type="project" value="UniProtKB-UniRule"/>
</dbReference>
<dbReference type="OrthoDB" id="34039at2157"/>
<dbReference type="HAMAP" id="MF_00866">
    <property type="entry name" value="RNApol_arch_Rpo8"/>
    <property type="match status" value="1"/>
</dbReference>
<dbReference type="AlphaFoldDB" id="D9Q1Y2"/>
<organism evidence="2 3">
    <name type="scientific">Acidilobus saccharovorans (strain DSM 16705 / JCM 18335 / VKM B-2471 / 345-15)</name>
    <dbReference type="NCBI Taxonomy" id="666510"/>
    <lineage>
        <taxon>Archaea</taxon>
        <taxon>Thermoproteota</taxon>
        <taxon>Thermoprotei</taxon>
        <taxon>Acidilobales</taxon>
        <taxon>Acidilobaceae</taxon>
        <taxon>Acidilobus</taxon>
    </lineage>
</organism>
<dbReference type="Proteomes" id="UP000000346">
    <property type="component" value="Chromosome"/>
</dbReference>
<dbReference type="GO" id="GO:0003899">
    <property type="term" value="F:DNA-directed RNA polymerase activity"/>
    <property type="evidence" value="ECO:0007669"/>
    <property type="project" value="UniProtKB-UniRule"/>
</dbReference>
<protein>
    <recommendedName>
        <fullName evidence="1">DNA-directed RNA polymerase subunit Rpo8</fullName>
        <ecNumber evidence="1">2.7.7.6</ecNumber>
    </recommendedName>
    <alternativeName>
        <fullName evidence="1">DNA-directed RNA polymerase, subunit G</fullName>
    </alternativeName>
</protein>
<keyword evidence="1" id="KW-0240">DNA-directed RNA polymerase</keyword>
<sequence length="112" mass="12410">MVSLSLEVKDVQPSKLEGVKIARAEGQSETVTFDVIESIYTVNSGDKIEIVIDESKPNDLDSFEFCGHGYLAADESKGFTLLSLWGILFKFAPPLGLKADTKYYLCMRRVKG</sequence>
<comment type="catalytic activity">
    <reaction evidence="1">
        <text>RNA(n) + a ribonucleoside 5'-triphosphate = RNA(n+1) + diphosphate</text>
        <dbReference type="Rhea" id="RHEA:21248"/>
        <dbReference type="Rhea" id="RHEA-COMP:14527"/>
        <dbReference type="Rhea" id="RHEA-COMP:17342"/>
        <dbReference type="ChEBI" id="CHEBI:33019"/>
        <dbReference type="ChEBI" id="CHEBI:61557"/>
        <dbReference type="ChEBI" id="CHEBI:140395"/>
        <dbReference type="EC" id="2.7.7.6"/>
    </reaction>
</comment>
<keyword evidence="1" id="KW-0963">Cytoplasm</keyword>
<keyword evidence="1" id="KW-0548">Nucleotidyltransferase</keyword>
<proteinExistence type="inferred from homology"/>
<reference evidence="2 3" key="1">
    <citation type="journal article" date="2010" name="Appl. Environ. Microbiol.">
        <title>The genome sequence of the crenarchaeon Acidilobus saccharovorans supports a new order, Acidilobales, and suggests an important ecological role in terrestrial acidic hot springs.</title>
        <authorList>
            <person name="Mardanov A.V."/>
            <person name="Svetlitchnyi V.A."/>
            <person name="Beletsky A.V."/>
            <person name="Prokofeva M.I."/>
            <person name="Bonch-Osmolovskaya E.A."/>
            <person name="Ravin N.V."/>
            <person name="Skryabin K.G."/>
        </authorList>
    </citation>
    <scope>NUCLEOTIDE SEQUENCE [LARGE SCALE GENOMIC DNA]</scope>
    <source>
        <strain evidence="3">DSM 16705 / JCM 18335 / VKM B-2471 / 345-15</strain>
    </source>
</reference>
<comment type="subunit">
    <text evidence="1">Part of the RNA polymerase complex.</text>
</comment>
<dbReference type="eggNOG" id="arCOG04271">
    <property type="taxonomic scope" value="Archaea"/>
</dbReference>
<dbReference type="GeneID" id="9499153"/>
<comment type="similarity">
    <text evidence="1">Belongs to the archaeal Rpo8 RNA polymerase subunit family.</text>
</comment>
<comment type="subcellular location">
    <subcellularLocation>
        <location evidence="1">Cytoplasm</location>
    </subcellularLocation>
</comment>
<dbReference type="RefSeq" id="WP_013266832.1">
    <property type="nucleotide sequence ID" value="NC_014374.1"/>
</dbReference>
<name>D9Q1Y2_ACIS3</name>
<comment type="function">
    <text evidence="1">DNA-dependent RNA polymerase (RNAP) catalyzes the transcription of DNA into RNA using the four ribonucleoside triphosphates as substrates.</text>
</comment>
<dbReference type="KEGG" id="asc:ASAC_0914"/>
<gene>
    <name evidence="1" type="primary">rpo8</name>
    <name evidence="1" type="synonym">rpoG</name>
    <name evidence="2" type="ordered locus">ASAC_0914</name>
</gene>
<dbReference type="EMBL" id="CP001742">
    <property type="protein sequence ID" value="ADL19320.1"/>
    <property type="molecule type" value="Genomic_DNA"/>
</dbReference>
<dbReference type="GO" id="GO:0005737">
    <property type="term" value="C:cytoplasm"/>
    <property type="evidence" value="ECO:0007669"/>
    <property type="project" value="UniProtKB-SubCell"/>
</dbReference>
<keyword evidence="3" id="KW-1185">Reference proteome</keyword>
<dbReference type="GO" id="GO:0000428">
    <property type="term" value="C:DNA-directed RNA polymerase complex"/>
    <property type="evidence" value="ECO:0007669"/>
    <property type="project" value="UniProtKB-KW"/>
</dbReference>
<dbReference type="STRING" id="666510.ASAC_0914"/>
<keyword evidence="1" id="KW-0804">Transcription</keyword>
<keyword evidence="1" id="KW-0808">Transferase</keyword>